<dbReference type="EMBL" id="JAAXOX010000004">
    <property type="protein sequence ID" value="NKY23082.1"/>
    <property type="molecule type" value="Genomic_DNA"/>
</dbReference>
<dbReference type="GO" id="GO:0009401">
    <property type="term" value="P:phosphoenolpyruvate-dependent sugar phosphotransferase system"/>
    <property type="evidence" value="ECO:0007669"/>
    <property type="project" value="UniProtKB-KW"/>
</dbReference>
<organism evidence="7 8">
    <name type="scientific">Cellulomonas denverensis</name>
    <dbReference type="NCBI Taxonomy" id="264297"/>
    <lineage>
        <taxon>Bacteria</taxon>
        <taxon>Bacillati</taxon>
        <taxon>Actinomycetota</taxon>
        <taxon>Actinomycetes</taxon>
        <taxon>Micrococcales</taxon>
        <taxon>Cellulomonadaceae</taxon>
        <taxon>Cellulomonas</taxon>
    </lineage>
</organism>
<evidence type="ECO:0000313" key="8">
    <source>
        <dbReference type="Proteomes" id="UP000581206"/>
    </source>
</evidence>
<comment type="function">
    <text evidence="1">General (non sugar-specific) component of the phosphoenolpyruvate-dependent sugar phosphotransferase system (sugar PTS). This major carbohydrate active-transport system catalyzes the phosphorylation of incoming sugar substrates concomitantly with their translocation across the cell membrane. The phosphoryl group from phosphoenolpyruvate (PEP) is transferred to the phosphoryl carrier protein HPr by enzyme I. Phospho-HPr then transfers it to the PTS EIIA domain.</text>
</comment>
<evidence type="ECO:0000256" key="2">
    <source>
        <dbReference type="ARBA" id="ARBA00004496"/>
    </source>
</evidence>
<dbReference type="InterPro" id="IPR000032">
    <property type="entry name" value="HPr-like"/>
</dbReference>
<dbReference type="Proteomes" id="UP000581206">
    <property type="component" value="Unassembled WGS sequence"/>
</dbReference>
<dbReference type="Pfam" id="PF00381">
    <property type="entry name" value="PTS-HPr"/>
    <property type="match status" value="1"/>
</dbReference>
<dbReference type="PANTHER" id="PTHR33705">
    <property type="entry name" value="PHOSPHOCARRIER PROTEIN HPR"/>
    <property type="match status" value="1"/>
</dbReference>
<keyword evidence="4" id="KW-0963">Cytoplasm</keyword>
<comment type="caution">
    <text evidence="7">The sequence shown here is derived from an EMBL/GenBank/DDBJ whole genome shotgun (WGS) entry which is preliminary data.</text>
</comment>
<evidence type="ECO:0000256" key="3">
    <source>
        <dbReference type="ARBA" id="ARBA00020422"/>
    </source>
</evidence>
<keyword evidence="5" id="KW-0598">Phosphotransferase system</keyword>
<gene>
    <name evidence="7" type="ORF">HGA03_10450</name>
</gene>
<dbReference type="InterPro" id="IPR035895">
    <property type="entry name" value="HPr-like_sf"/>
</dbReference>
<protein>
    <recommendedName>
        <fullName evidence="3">Phosphocarrier protein HPr</fullName>
    </recommendedName>
</protein>
<comment type="subcellular location">
    <subcellularLocation>
        <location evidence="2">Cytoplasm</location>
    </subcellularLocation>
</comment>
<dbReference type="RefSeq" id="WP_168630198.1">
    <property type="nucleotide sequence ID" value="NZ_BONL01000001.1"/>
</dbReference>
<dbReference type="CDD" id="cd00367">
    <property type="entry name" value="PTS-HPr_like"/>
    <property type="match status" value="1"/>
</dbReference>
<evidence type="ECO:0000256" key="4">
    <source>
        <dbReference type="ARBA" id="ARBA00022490"/>
    </source>
</evidence>
<dbReference type="PROSITE" id="PS00369">
    <property type="entry name" value="PTS_HPR_HIS"/>
    <property type="match status" value="1"/>
</dbReference>
<dbReference type="SUPFAM" id="SSF55594">
    <property type="entry name" value="HPr-like"/>
    <property type="match status" value="1"/>
</dbReference>
<reference evidence="7 8" key="1">
    <citation type="submission" date="2020-04" db="EMBL/GenBank/DDBJ databases">
        <title>MicrobeNet Type strains.</title>
        <authorList>
            <person name="Nicholson A.C."/>
        </authorList>
    </citation>
    <scope>NUCLEOTIDE SEQUENCE [LARGE SCALE GENOMIC DNA]</scope>
    <source>
        <strain evidence="7 8">ATCC BAA-788</strain>
    </source>
</reference>
<evidence type="ECO:0000256" key="1">
    <source>
        <dbReference type="ARBA" id="ARBA00003681"/>
    </source>
</evidence>
<dbReference type="NCBIfam" id="TIGR01003">
    <property type="entry name" value="PTS_HPr_family"/>
    <property type="match status" value="1"/>
</dbReference>
<dbReference type="AlphaFoldDB" id="A0A7X6KVI6"/>
<dbReference type="Gene3D" id="3.30.1340.10">
    <property type="entry name" value="HPr-like"/>
    <property type="match status" value="1"/>
</dbReference>
<dbReference type="PANTHER" id="PTHR33705:SF2">
    <property type="entry name" value="PHOSPHOCARRIER PROTEIN NPR"/>
    <property type="match status" value="1"/>
</dbReference>
<evidence type="ECO:0000256" key="5">
    <source>
        <dbReference type="ARBA" id="ARBA00022683"/>
    </source>
</evidence>
<dbReference type="GO" id="GO:0005737">
    <property type="term" value="C:cytoplasm"/>
    <property type="evidence" value="ECO:0007669"/>
    <property type="project" value="UniProtKB-SubCell"/>
</dbReference>
<feature type="domain" description="HPr" evidence="6">
    <location>
        <begin position="1"/>
        <end position="89"/>
    </location>
</feature>
<name>A0A7X6KVI6_9CELL</name>
<proteinExistence type="predicted"/>
<accession>A0A7X6KVI6</accession>
<sequence length="89" mass="8981">MATRQVAVASAVGLHARPASLFTRAVQGHGIPVTIAKEGGAPVDATSLLMVMGLGVKNGETVELSSDADGANAVLDDLVALLSRDLDAE</sequence>
<evidence type="ECO:0000259" key="6">
    <source>
        <dbReference type="PROSITE" id="PS51350"/>
    </source>
</evidence>
<keyword evidence="8" id="KW-1185">Reference proteome</keyword>
<dbReference type="PRINTS" id="PR00107">
    <property type="entry name" value="PHOSPHOCPHPR"/>
</dbReference>
<dbReference type="InterPro" id="IPR050399">
    <property type="entry name" value="HPr"/>
</dbReference>
<dbReference type="PROSITE" id="PS51350">
    <property type="entry name" value="PTS_HPR_DOM"/>
    <property type="match status" value="1"/>
</dbReference>
<evidence type="ECO:0000313" key="7">
    <source>
        <dbReference type="EMBL" id="NKY23082.1"/>
    </source>
</evidence>
<dbReference type="InterPro" id="IPR001020">
    <property type="entry name" value="PTS_HPr_His_P_site"/>
</dbReference>